<dbReference type="PROSITE" id="PS51257">
    <property type="entry name" value="PROKAR_LIPOPROTEIN"/>
    <property type="match status" value="1"/>
</dbReference>
<dbReference type="Proteomes" id="UP000237839">
    <property type="component" value="Unassembled WGS sequence"/>
</dbReference>
<dbReference type="PANTHER" id="PTHR21248">
    <property type="entry name" value="CARDIOLIPIN SYNTHASE"/>
    <property type="match status" value="1"/>
</dbReference>
<sequence length="532" mass="59678">MILISKLYYAAALLTVVILGGCASLPPGADFPKNTSTAFEHPENTLLGKNFDKAAHANAGNSGFRIIPVGADGFLMRMQMIKAAEHTLDLQYYIFHGDETGRLLTGAILSAADRGVRVRILIDDGETVDGDEQISVLEAHPSIEIRIFNPFNYRGHIQFFRATEFMFNAARLDYRMHNKLLVIDNSIALMGGRNIGDQYFQIDPESQFADDDLFAAGPITQHLSMTFDEYWNNALSIPVKALSSETHSLLALNDHRQELKEESRQLKADGVDYVKQIATGEPFNGIISGRLPLIWAHAQLVYDSPDKKKVESGAMVGRLMQREVANATIEVQSELLMITPYLIPGKEGMQLFKDLRQRHVHVRILTNSLESSAMLLAQAGYMHYRKPLLEDGVELYEIRALLENSKGSGQTPVISRYGNYSLHGKLFVLDRKRLFIGSMNFDQRSMHLNTEIGLIIDSPELAQQVAARFEAMVQPGNAYRLTLSTDNAASQNIVWHTQINKEPVEYDIEPARTNWQRFKVTILSLLPLDSEL</sequence>
<dbReference type="GO" id="GO:0030572">
    <property type="term" value="F:phosphatidyltransferase activity"/>
    <property type="evidence" value="ECO:0007669"/>
    <property type="project" value="UniProtKB-ARBA"/>
</dbReference>
<feature type="domain" description="PLD phosphodiesterase" evidence="1">
    <location>
        <begin position="172"/>
        <end position="199"/>
    </location>
</feature>
<name>A0A2S9GVK9_9BURK</name>
<dbReference type="GO" id="GO:0032049">
    <property type="term" value="P:cardiolipin biosynthetic process"/>
    <property type="evidence" value="ECO:0007669"/>
    <property type="project" value="UniProtKB-ARBA"/>
</dbReference>
<dbReference type="PANTHER" id="PTHR21248:SF12">
    <property type="entry name" value="CARDIOLIPIN SYNTHASE C"/>
    <property type="match status" value="1"/>
</dbReference>
<dbReference type="SUPFAM" id="SSF56024">
    <property type="entry name" value="Phospholipase D/nuclease"/>
    <property type="match status" value="2"/>
</dbReference>
<comment type="caution">
    <text evidence="2">The sequence shown here is derived from an EMBL/GenBank/DDBJ whole genome shotgun (WGS) entry which is preliminary data.</text>
</comment>
<accession>A0A2S9GVK9</accession>
<dbReference type="InterPro" id="IPR001736">
    <property type="entry name" value="PLipase_D/transphosphatidylase"/>
</dbReference>
<protein>
    <submittedName>
        <fullName evidence="2">Phosphatidylserine/phosphatidylglycerophosphate/ cardiolipin synthase</fullName>
    </submittedName>
</protein>
<dbReference type="CDD" id="cd09113">
    <property type="entry name" value="PLDc_ymdC_like_2"/>
    <property type="match status" value="1"/>
</dbReference>
<dbReference type="CDD" id="cd09111">
    <property type="entry name" value="PLDc_ymdC_like_1"/>
    <property type="match status" value="1"/>
</dbReference>
<dbReference type="Pfam" id="PF13091">
    <property type="entry name" value="PLDc_2"/>
    <property type="match status" value="2"/>
</dbReference>
<dbReference type="SMART" id="SM00155">
    <property type="entry name" value="PLDc"/>
    <property type="match status" value="2"/>
</dbReference>
<reference evidence="2 3" key="1">
    <citation type="submission" date="2018-02" db="EMBL/GenBank/DDBJ databases">
        <title>Solimicrobium silvestre gen. nov., sp. nov., isolated from alpine forest soil.</title>
        <authorList>
            <person name="Margesin R."/>
            <person name="Albuquerque L."/>
            <person name="Zhang D.-C."/>
            <person name="Froufe H.J.C."/>
            <person name="Severino R."/>
            <person name="Roxo I."/>
            <person name="Egas C."/>
            <person name="Da Costa M.S."/>
        </authorList>
    </citation>
    <scope>NUCLEOTIDE SEQUENCE [LARGE SCALE GENOMIC DNA]</scope>
    <source>
        <strain evidence="2 3">S20-91</strain>
    </source>
</reference>
<gene>
    <name evidence="2" type="ORF">S2091_3499</name>
</gene>
<dbReference type="OrthoDB" id="9814092at2"/>
<evidence type="ECO:0000259" key="1">
    <source>
        <dbReference type="PROSITE" id="PS50035"/>
    </source>
</evidence>
<evidence type="ECO:0000313" key="3">
    <source>
        <dbReference type="Proteomes" id="UP000237839"/>
    </source>
</evidence>
<dbReference type="InterPro" id="IPR025202">
    <property type="entry name" value="PLD-like_dom"/>
</dbReference>
<dbReference type="PROSITE" id="PS50035">
    <property type="entry name" value="PLD"/>
    <property type="match status" value="2"/>
</dbReference>
<evidence type="ECO:0000313" key="2">
    <source>
        <dbReference type="EMBL" id="PRC91744.1"/>
    </source>
</evidence>
<dbReference type="AlphaFoldDB" id="A0A2S9GVK9"/>
<dbReference type="EMBL" id="PUGF01000019">
    <property type="protein sequence ID" value="PRC91744.1"/>
    <property type="molecule type" value="Genomic_DNA"/>
</dbReference>
<keyword evidence="3" id="KW-1185">Reference proteome</keyword>
<dbReference type="Gene3D" id="3.30.870.10">
    <property type="entry name" value="Endonuclease Chain A"/>
    <property type="match status" value="2"/>
</dbReference>
<dbReference type="RefSeq" id="WP_105533251.1">
    <property type="nucleotide sequence ID" value="NZ_PUGF01000019.1"/>
</dbReference>
<organism evidence="2 3">
    <name type="scientific">Solimicrobium silvestre</name>
    <dbReference type="NCBI Taxonomy" id="2099400"/>
    <lineage>
        <taxon>Bacteria</taxon>
        <taxon>Pseudomonadati</taxon>
        <taxon>Pseudomonadota</taxon>
        <taxon>Betaproteobacteria</taxon>
        <taxon>Burkholderiales</taxon>
        <taxon>Oxalobacteraceae</taxon>
        <taxon>Solimicrobium</taxon>
    </lineage>
</organism>
<feature type="domain" description="PLD phosphodiesterase" evidence="1">
    <location>
        <begin position="418"/>
        <end position="445"/>
    </location>
</feature>
<proteinExistence type="predicted"/>